<dbReference type="Proteomes" id="UP001156398">
    <property type="component" value="Unassembled WGS sequence"/>
</dbReference>
<dbReference type="RefSeq" id="WP_271322609.1">
    <property type="nucleotide sequence ID" value="NZ_JAAGKO020000017.1"/>
</dbReference>
<feature type="region of interest" description="Disordered" evidence="1">
    <location>
        <begin position="132"/>
        <end position="151"/>
    </location>
</feature>
<proteinExistence type="predicted"/>
<protein>
    <submittedName>
        <fullName evidence="2">Uncharacterized protein</fullName>
    </submittedName>
</protein>
<dbReference type="EMBL" id="JAAGKO020000017">
    <property type="protein sequence ID" value="MDI5963819.1"/>
    <property type="molecule type" value="Genomic_DNA"/>
</dbReference>
<comment type="caution">
    <text evidence="2">The sequence shown here is derived from an EMBL/GenBank/DDBJ whole genome shotgun (WGS) entry which is preliminary data.</text>
</comment>
<evidence type="ECO:0000256" key="1">
    <source>
        <dbReference type="SAM" id="MobiDB-lite"/>
    </source>
</evidence>
<reference evidence="2 3" key="1">
    <citation type="submission" date="2023-05" db="EMBL/GenBank/DDBJ databases">
        <title>Streptantibioticus silvisoli sp. nov., acidotolerant actinomycetes 1 from pine litter.</title>
        <authorList>
            <person name="Swiecimska M."/>
            <person name="Golinska P."/>
            <person name="Sangal V."/>
            <person name="Wachnowicz B."/>
            <person name="Goodfellow M."/>
        </authorList>
    </citation>
    <scope>NUCLEOTIDE SEQUENCE [LARGE SCALE GENOMIC DNA]</scope>
    <source>
        <strain evidence="2 3">SL54</strain>
    </source>
</reference>
<gene>
    <name evidence="2" type="ORF">POF43_014015</name>
</gene>
<name>A0ABT6VZG6_9ACTN</name>
<organism evidence="2 3">
    <name type="scientific">Streptantibioticus silvisoli</name>
    <dbReference type="NCBI Taxonomy" id="2705255"/>
    <lineage>
        <taxon>Bacteria</taxon>
        <taxon>Bacillati</taxon>
        <taxon>Actinomycetota</taxon>
        <taxon>Actinomycetes</taxon>
        <taxon>Kitasatosporales</taxon>
        <taxon>Streptomycetaceae</taxon>
        <taxon>Streptantibioticus</taxon>
    </lineage>
</organism>
<evidence type="ECO:0000313" key="2">
    <source>
        <dbReference type="EMBL" id="MDI5963819.1"/>
    </source>
</evidence>
<sequence>MNAPAHFKQQLAAELHAHAATLSAPRGHRALFRLPAPRRALPLAMGVAAAAAATAIALPLASGAHPAQRAAAPHSAASSGGLNIVNADYTVQSKAGGLVSVQLFDLKGVPGLQAALDKAGIPAKVLAPSASCHAPTPTGDSPHGSLLKAVPPSGFHSDGARDINPGAIVAGDHLLFVPASKNGPVTSLAITLVRQLPSCIAP</sequence>
<evidence type="ECO:0000313" key="3">
    <source>
        <dbReference type="Proteomes" id="UP001156398"/>
    </source>
</evidence>
<accession>A0ABT6VZG6</accession>
<keyword evidence="3" id="KW-1185">Reference proteome</keyword>